<dbReference type="SUPFAM" id="SSF51215">
    <property type="entry name" value="Regulatory protein AraC"/>
    <property type="match status" value="1"/>
</dbReference>
<keyword evidence="6" id="KW-1185">Reference proteome</keyword>
<proteinExistence type="predicted"/>
<evidence type="ECO:0000313" key="5">
    <source>
        <dbReference type="EMBL" id="MDT0682997.1"/>
    </source>
</evidence>
<reference evidence="5 6" key="1">
    <citation type="submission" date="2023-09" db="EMBL/GenBank/DDBJ databases">
        <authorList>
            <person name="Rey-Velasco X."/>
        </authorList>
    </citation>
    <scope>NUCLEOTIDE SEQUENCE [LARGE SCALE GENOMIC DNA]</scope>
    <source>
        <strain evidence="5 6">F158</strain>
    </source>
</reference>
<dbReference type="Gene3D" id="2.60.120.10">
    <property type="entry name" value="Jelly Rolls"/>
    <property type="match status" value="1"/>
</dbReference>
<evidence type="ECO:0000256" key="3">
    <source>
        <dbReference type="ARBA" id="ARBA00023163"/>
    </source>
</evidence>
<feature type="domain" description="HTH araC/xylS-type" evidence="4">
    <location>
        <begin position="196"/>
        <end position="295"/>
    </location>
</feature>
<keyword evidence="1" id="KW-0805">Transcription regulation</keyword>
<sequence length="306" mass="34898">MAHRFRPGMGGKMQLDLELVHIRSGESFAAWRHGYPFRTVRWHYHPEYEIHLVVATSGKYYIGDHVGDFEPGQLIMTGPNLPQNWISDVQPGEVSASRTEVIQFSQDFVDRLADAFPEMEAAEALFQRSRRGLLFDGETGRKVAPLMRRVIDARGVLRLALYFEILDVLLNAPRVQTLCSLNFMLDMEKSEESAMNRVIAHLRENLTEPLSETELAEMTGQSQSAFSRSFKRHTGATLVRFRNQLRIDLACQMLVSDPEARISDICFDVGFSNLSNFNRHFLRLKGRSPSEFRATFAENEAARMPA</sequence>
<dbReference type="RefSeq" id="WP_311691056.1">
    <property type="nucleotide sequence ID" value="NZ_JAVRHL010000002.1"/>
</dbReference>
<dbReference type="CDD" id="cd06976">
    <property type="entry name" value="cupin_MtlR-like_N"/>
    <property type="match status" value="1"/>
</dbReference>
<keyword evidence="2" id="KW-0238">DNA-binding</keyword>
<accession>A0ABU3DH52</accession>
<dbReference type="Pfam" id="PF12833">
    <property type="entry name" value="HTH_18"/>
    <property type="match status" value="1"/>
</dbReference>
<dbReference type="Gene3D" id="1.10.10.60">
    <property type="entry name" value="Homeodomain-like"/>
    <property type="match status" value="2"/>
</dbReference>
<evidence type="ECO:0000256" key="2">
    <source>
        <dbReference type="ARBA" id="ARBA00023125"/>
    </source>
</evidence>
<evidence type="ECO:0000259" key="4">
    <source>
        <dbReference type="PROSITE" id="PS01124"/>
    </source>
</evidence>
<dbReference type="PROSITE" id="PS00041">
    <property type="entry name" value="HTH_ARAC_FAMILY_1"/>
    <property type="match status" value="1"/>
</dbReference>
<dbReference type="SUPFAM" id="SSF46689">
    <property type="entry name" value="Homeodomain-like"/>
    <property type="match status" value="2"/>
</dbReference>
<dbReference type="InterPro" id="IPR014710">
    <property type="entry name" value="RmlC-like_jellyroll"/>
</dbReference>
<dbReference type="Proteomes" id="UP001265259">
    <property type="component" value="Unassembled WGS sequence"/>
</dbReference>
<dbReference type="SMART" id="SM00342">
    <property type="entry name" value="HTH_ARAC"/>
    <property type="match status" value="1"/>
</dbReference>
<comment type="caution">
    <text evidence="5">The sequence shown here is derived from an EMBL/GenBank/DDBJ whole genome shotgun (WGS) entry which is preliminary data.</text>
</comment>
<dbReference type="InterPro" id="IPR003313">
    <property type="entry name" value="AraC-bd"/>
</dbReference>
<evidence type="ECO:0000256" key="1">
    <source>
        <dbReference type="ARBA" id="ARBA00023015"/>
    </source>
</evidence>
<protein>
    <submittedName>
        <fullName evidence="5">AraC family transcriptional regulator</fullName>
    </submittedName>
</protein>
<dbReference type="EMBL" id="JAVRHL010000002">
    <property type="protein sequence ID" value="MDT0682997.1"/>
    <property type="molecule type" value="Genomic_DNA"/>
</dbReference>
<dbReference type="InterPro" id="IPR009057">
    <property type="entry name" value="Homeodomain-like_sf"/>
</dbReference>
<dbReference type="Pfam" id="PF02311">
    <property type="entry name" value="AraC_binding"/>
    <property type="match status" value="1"/>
</dbReference>
<dbReference type="InterPro" id="IPR018060">
    <property type="entry name" value="HTH_AraC"/>
</dbReference>
<dbReference type="PANTHER" id="PTHR43280:SF27">
    <property type="entry name" value="TRANSCRIPTIONAL REGULATOR MTLR"/>
    <property type="match status" value="1"/>
</dbReference>
<dbReference type="InterPro" id="IPR037923">
    <property type="entry name" value="HTH-like"/>
</dbReference>
<organism evidence="5 6">
    <name type="scientific">Tropicimonas omnivorans</name>
    <dbReference type="NCBI Taxonomy" id="3075590"/>
    <lineage>
        <taxon>Bacteria</taxon>
        <taxon>Pseudomonadati</taxon>
        <taxon>Pseudomonadota</taxon>
        <taxon>Alphaproteobacteria</taxon>
        <taxon>Rhodobacterales</taxon>
        <taxon>Roseobacteraceae</taxon>
        <taxon>Tropicimonas</taxon>
    </lineage>
</organism>
<dbReference type="PROSITE" id="PS01124">
    <property type="entry name" value="HTH_ARAC_FAMILY_2"/>
    <property type="match status" value="1"/>
</dbReference>
<gene>
    <name evidence="5" type="ORF">RM543_09885</name>
</gene>
<keyword evidence="3" id="KW-0804">Transcription</keyword>
<name>A0ABU3DH52_9RHOB</name>
<evidence type="ECO:0000313" key="6">
    <source>
        <dbReference type="Proteomes" id="UP001265259"/>
    </source>
</evidence>
<dbReference type="PANTHER" id="PTHR43280">
    <property type="entry name" value="ARAC-FAMILY TRANSCRIPTIONAL REGULATOR"/>
    <property type="match status" value="1"/>
</dbReference>
<dbReference type="InterPro" id="IPR018062">
    <property type="entry name" value="HTH_AraC-typ_CS"/>
</dbReference>